<feature type="transmembrane region" description="Helical" evidence="1">
    <location>
        <begin position="83"/>
        <end position="105"/>
    </location>
</feature>
<name>A0AA49FJN8_9PROT</name>
<dbReference type="AlphaFoldDB" id="A0AA49FJN8"/>
<dbReference type="PANTHER" id="PTHR30273:SF2">
    <property type="entry name" value="PROTEIN FECR"/>
    <property type="match status" value="1"/>
</dbReference>
<dbReference type="GO" id="GO:0016989">
    <property type="term" value="F:sigma factor antagonist activity"/>
    <property type="evidence" value="ECO:0007669"/>
    <property type="project" value="TreeGrafter"/>
</dbReference>
<dbReference type="InterPro" id="IPR006860">
    <property type="entry name" value="FecR"/>
</dbReference>
<dbReference type="Pfam" id="PF04773">
    <property type="entry name" value="FecR"/>
    <property type="match status" value="1"/>
</dbReference>
<dbReference type="InterPro" id="IPR012373">
    <property type="entry name" value="Ferrdict_sens_TM"/>
</dbReference>
<keyword evidence="1" id="KW-1133">Transmembrane helix</keyword>
<dbReference type="Gene3D" id="2.60.120.1440">
    <property type="match status" value="1"/>
</dbReference>
<reference evidence="4" key="1">
    <citation type="journal article" date="2023" name="Nat. Microbiol.">
        <title>Enrichment and characterization of a nitric oxide-reducing microbial community in a continuous bioreactor.</title>
        <authorList>
            <person name="Garrido-Amador P."/>
            <person name="Stortenbeker N."/>
            <person name="Wessels H.J.C.T."/>
            <person name="Speth D.R."/>
            <person name="Garcia-Heredia I."/>
            <person name="Kartal B."/>
        </authorList>
    </citation>
    <scope>NUCLEOTIDE SEQUENCE</scope>
    <source>
        <strain evidence="4">MAG1</strain>
    </source>
</reference>
<keyword evidence="1" id="KW-0472">Membrane</keyword>
<evidence type="ECO:0000313" key="4">
    <source>
        <dbReference type="EMBL" id="WIM04773.1"/>
    </source>
</evidence>
<feature type="domain" description="FecR N-terminal" evidence="3">
    <location>
        <begin position="19"/>
        <end position="60"/>
    </location>
</feature>
<feature type="domain" description="FecR protein" evidence="2">
    <location>
        <begin position="107"/>
        <end position="200"/>
    </location>
</feature>
<dbReference type="Proteomes" id="UP001234916">
    <property type="component" value="Chromosome"/>
</dbReference>
<evidence type="ECO:0000256" key="1">
    <source>
        <dbReference type="SAM" id="Phobius"/>
    </source>
</evidence>
<evidence type="ECO:0000259" key="3">
    <source>
        <dbReference type="Pfam" id="PF16220"/>
    </source>
</evidence>
<sequence length="323" mass="35405">MPTAFPPDQTRPSAERMQEEASLWFARMRGGRVTDDLRARFDRWLAADAAHRREYEILEQIWDQSGRLVPKTRGKPDLGRARLLRGAASLAGTVVLCVWLGMAWLGDRISTDAGERQHIRLADGSELDIAPRTRLRVRFDGTRRRLELEEGRIVVSVAADPRRPFEVHAGGGVIRDIGTRFEVQADRTRAKVVVAEGIVEIGIPARGDGLFRRLKAGEAAELDGAGVSRTRPADPAASLAWTKGQLVFDAAPLAEVISALNRHRKIPIEIGDPALVHVRISGVFLIDDEAAALRAIEQVAPVSFAPAGGRPASVVMNPLRPQR</sequence>
<dbReference type="InterPro" id="IPR032623">
    <property type="entry name" value="FecR_N"/>
</dbReference>
<keyword evidence="1" id="KW-0812">Transmembrane</keyword>
<proteinExistence type="predicted"/>
<dbReference type="KEGG" id="npv:OHM77_08675"/>
<dbReference type="Pfam" id="PF16220">
    <property type="entry name" value="DUF4880"/>
    <property type="match status" value="1"/>
</dbReference>
<evidence type="ECO:0000259" key="2">
    <source>
        <dbReference type="Pfam" id="PF04773"/>
    </source>
</evidence>
<gene>
    <name evidence="4" type="ORF">OHM77_08675</name>
</gene>
<dbReference type="PANTHER" id="PTHR30273">
    <property type="entry name" value="PERIPLASMIC SIGNAL SENSOR AND SIGMA FACTOR ACTIVATOR FECR-RELATED"/>
    <property type="match status" value="1"/>
</dbReference>
<dbReference type="EMBL" id="CP107246">
    <property type="protein sequence ID" value="WIM04773.1"/>
    <property type="molecule type" value="Genomic_DNA"/>
</dbReference>
<organism evidence="4">
    <name type="scientific">Candidatus Nitricoxidivorans perseverans</name>
    <dbReference type="NCBI Taxonomy" id="2975601"/>
    <lineage>
        <taxon>Bacteria</taxon>
        <taxon>Pseudomonadati</taxon>
        <taxon>Pseudomonadota</taxon>
        <taxon>Betaproteobacteria</taxon>
        <taxon>Nitrosomonadales</taxon>
        <taxon>Sterolibacteriaceae</taxon>
        <taxon>Candidatus Nitricoxidivorans</taxon>
    </lineage>
</organism>
<accession>A0AA49FJN8</accession>
<dbReference type="PIRSF" id="PIRSF018266">
    <property type="entry name" value="FecR"/>
    <property type="match status" value="1"/>
</dbReference>
<dbReference type="Gene3D" id="3.55.50.30">
    <property type="match status" value="1"/>
</dbReference>
<protein>
    <submittedName>
        <fullName evidence="4">FecR domain-containing protein</fullName>
    </submittedName>
</protein>